<proteinExistence type="predicted"/>
<dbReference type="Pfam" id="PF02709">
    <property type="entry name" value="Glyco_transf_7C"/>
    <property type="match status" value="1"/>
</dbReference>
<dbReference type="InterPro" id="IPR029044">
    <property type="entry name" value="Nucleotide-diphossugar_trans"/>
</dbReference>
<protein>
    <submittedName>
        <fullName evidence="4">GT2 family glycosyltransferase</fullName>
    </submittedName>
</protein>
<dbReference type="CDD" id="cd06420">
    <property type="entry name" value="GT2_Chondriotin_Pol_N"/>
    <property type="match status" value="1"/>
</dbReference>
<dbReference type="InterPro" id="IPR050834">
    <property type="entry name" value="Glycosyltransf_2"/>
</dbReference>
<dbReference type="Proteomes" id="UP000494216">
    <property type="component" value="Unassembled WGS sequence"/>
</dbReference>
<evidence type="ECO:0000259" key="2">
    <source>
        <dbReference type="Pfam" id="PF00535"/>
    </source>
</evidence>
<dbReference type="RefSeq" id="WP_174627062.1">
    <property type="nucleotide sequence ID" value="NZ_CADCXN010000095.1"/>
</dbReference>
<evidence type="ECO:0000313" key="5">
    <source>
        <dbReference type="Proteomes" id="UP000494216"/>
    </source>
</evidence>
<accession>A0A8S0X9H2</accession>
<dbReference type="PANTHER" id="PTHR43685">
    <property type="entry name" value="GLYCOSYLTRANSFERASE"/>
    <property type="match status" value="1"/>
</dbReference>
<dbReference type="InterPro" id="IPR027791">
    <property type="entry name" value="Galactosyl_T_C"/>
</dbReference>
<keyword evidence="5" id="KW-1185">Reference proteome</keyword>
<gene>
    <name evidence="4" type="ORF">METHB2_630004</name>
</gene>
<dbReference type="GO" id="GO:0016740">
    <property type="term" value="F:transferase activity"/>
    <property type="evidence" value="ECO:0007669"/>
    <property type="project" value="UniProtKB-KW"/>
</dbReference>
<sequence length="274" mass="31683">MSLISVIVTTYNWPDALALCLESLYCQEDKNFEIIIADDGSTLINRAQAQTYCLKSPVSIKYIHHEDQGFRAAAIRNKAVAQSKGDYLLFIDGDCILRPNFITRHRQLAAAGHFIPGNRILLSQAFTQEVLTQHIPLYLKPLPYFIFLRLQNKINRISALLRLPLGPVRNLQPNKWQKAMTCNLAIWKNDFMRMNGFDELFEGWGFEDSDLVIRMIHSGIKRKEGRFAVSVLHLWHPQNDKGKQELNYRLLMERLVQPDFIFAKKGISQYLSNF</sequence>
<dbReference type="PANTHER" id="PTHR43685:SF3">
    <property type="entry name" value="SLR2126 PROTEIN"/>
    <property type="match status" value="1"/>
</dbReference>
<dbReference type="SUPFAM" id="SSF53448">
    <property type="entry name" value="Nucleotide-diphospho-sugar transferases"/>
    <property type="match status" value="1"/>
</dbReference>
<organism evidence="4 5">
    <name type="scientific">Candidatus Methylobacter favarea</name>
    <dbReference type="NCBI Taxonomy" id="2707345"/>
    <lineage>
        <taxon>Bacteria</taxon>
        <taxon>Pseudomonadati</taxon>
        <taxon>Pseudomonadota</taxon>
        <taxon>Gammaproteobacteria</taxon>
        <taxon>Methylococcales</taxon>
        <taxon>Methylococcaceae</taxon>
        <taxon>Methylobacter</taxon>
    </lineage>
</organism>
<feature type="domain" description="Galactosyltransferase C-terminal" evidence="3">
    <location>
        <begin position="174"/>
        <end position="222"/>
    </location>
</feature>
<comment type="caution">
    <text evidence="4">The sequence shown here is derived from an EMBL/GenBank/DDBJ whole genome shotgun (WGS) entry which is preliminary data.</text>
</comment>
<name>A0A8S0X9H2_9GAMM</name>
<dbReference type="AlphaFoldDB" id="A0A8S0X9H2"/>
<reference evidence="4 5" key="1">
    <citation type="submission" date="2020-02" db="EMBL/GenBank/DDBJ databases">
        <authorList>
            <person name="Hogendoorn C."/>
        </authorList>
    </citation>
    <scope>NUCLEOTIDE SEQUENCE [LARGE SCALE GENOMIC DNA]</scope>
    <source>
        <strain evidence="4">METHB21</strain>
    </source>
</reference>
<feature type="domain" description="Glycosyltransferase 2-like" evidence="2">
    <location>
        <begin position="5"/>
        <end position="138"/>
    </location>
</feature>
<dbReference type="InterPro" id="IPR001173">
    <property type="entry name" value="Glyco_trans_2-like"/>
</dbReference>
<dbReference type="Pfam" id="PF00535">
    <property type="entry name" value="Glycos_transf_2"/>
    <property type="match status" value="1"/>
</dbReference>
<evidence type="ECO:0000256" key="1">
    <source>
        <dbReference type="ARBA" id="ARBA00022679"/>
    </source>
</evidence>
<dbReference type="EMBL" id="CADCXN010000095">
    <property type="protein sequence ID" value="CAA9892276.1"/>
    <property type="molecule type" value="Genomic_DNA"/>
</dbReference>
<evidence type="ECO:0000259" key="3">
    <source>
        <dbReference type="Pfam" id="PF02709"/>
    </source>
</evidence>
<dbReference type="Gene3D" id="3.90.550.10">
    <property type="entry name" value="Spore Coat Polysaccharide Biosynthesis Protein SpsA, Chain A"/>
    <property type="match status" value="1"/>
</dbReference>
<evidence type="ECO:0000313" key="4">
    <source>
        <dbReference type="EMBL" id="CAA9892276.1"/>
    </source>
</evidence>
<keyword evidence="1" id="KW-0808">Transferase</keyword>